<dbReference type="Gene3D" id="1.20.1070.10">
    <property type="entry name" value="Rhodopsin 7-helix transmembrane proteins"/>
    <property type="match status" value="2"/>
</dbReference>
<keyword evidence="3 10" id="KW-0812">Transmembrane</keyword>
<evidence type="ECO:0000256" key="2">
    <source>
        <dbReference type="ARBA" id="ARBA00022475"/>
    </source>
</evidence>
<dbReference type="PRINTS" id="PR00237">
    <property type="entry name" value="GPCRRHODOPSN"/>
</dbReference>
<dbReference type="PRINTS" id="PR00243">
    <property type="entry name" value="MUSCARINICR"/>
</dbReference>
<dbReference type="PANTHER" id="PTHR24247:SF265">
    <property type="entry name" value="MUSCARINIC ACETYLCHOLINE RECEPTOR DM1"/>
    <property type="match status" value="1"/>
</dbReference>
<keyword evidence="12" id="KW-1185">Reference proteome</keyword>
<feature type="compositionally biased region" description="Polar residues" evidence="9">
    <location>
        <begin position="274"/>
        <end position="293"/>
    </location>
</feature>
<feature type="transmembrane region" description="Helical" evidence="10">
    <location>
        <begin position="27"/>
        <end position="54"/>
    </location>
</feature>
<proteinExistence type="predicted"/>
<accession>A0ABM0H0W1</accession>
<dbReference type="RefSeq" id="XP_002741720.1">
    <property type="nucleotide sequence ID" value="XM_002741674.1"/>
</dbReference>
<feature type="compositionally biased region" description="Basic residues" evidence="9">
    <location>
        <begin position="358"/>
        <end position="373"/>
    </location>
</feature>
<evidence type="ECO:0000256" key="10">
    <source>
        <dbReference type="SAM" id="Phobius"/>
    </source>
</evidence>
<dbReference type="GeneID" id="100377950"/>
<evidence type="ECO:0000256" key="9">
    <source>
        <dbReference type="SAM" id="MobiDB-lite"/>
    </source>
</evidence>
<feature type="transmembrane region" description="Helical" evidence="10">
    <location>
        <begin position="425"/>
        <end position="444"/>
    </location>
</feature>
<evidence type="ECO:0000256" key="5">
    <source>
        <dbReference type="ARBA" id="ARBA00023040"/>
    </source>
</evidence>
<evidence type="ECO:0000313" key="12">
    <source>
        <dbReference type="Proteomes" id="UP000694865"/>
    </source>
</evidence>
<name>A0ABM0H0W1_SACKO</name>
<keyword evidence="4 10" id="KW-1133">Transmembrane helix</keyword>
<dbReference type="PROSITE" id="PS50262">
    <property type="entry name" value="G_PROTEIN_RECEP_F1_2"/>
    <property type="match status" value="1"/>
</dbReference>
<keyword evidence="7" id="KW-0675">Receptor</keyword>
<evidence type="ECO:0000313" key="13">
    <source>
        <dbReference type="RefSeq" id="XP_002741720.1"/>
    </source>
</evidence>
<feature type="transmembrane region" description="Helical" evidence="10">
    <location>
        <begin position="146"/>
        <end position="170"/>
    </location>
</feature>
<evidence type="ECO:0000256" key="3">
    <source>
        <dbReference type="ARBA" id="ARBA00022692"/>
    </source>
</evidence>
<feature type="compositionally biased region" description="Polar residues" evidence="9">
    <location>
        <begin position="312"/>
        <end position="324"/>
    </location>
</feature>
<keyword evidence="2" id="KW-1003">Cell membrane</keyword>
<dbReference type="CDD" id="cd15049">
    <property type="entry name" value="7tmA_mAChR"/>
    <property type="match status" value="1"/>
</dbReference>
<feature type="compositionally biased region" description="Basic and acidic residues" evidence="9">
    <location>
        <begin position="341"/>
        <end position="357"/>
    </location>
</feature>
<evidence type="ECO:0000256" key="6">
    <source>
        <dbReference type="ARBA" id="ARBA00023136"/>
    </source>
</evidence>
<keyword evidence="6 10" id="KW-0472">Membrane</keyword>
<evidence type="ECO:0000256" key="8">
    <source>
        <dbReference type="ARBA" id="ARBA00023224"/>
    </source>
</evidence>
<protein>
    <submittedName>
        <fullName evidence="13">Probable muscarinic acetylcholine receptor gar-2-like</fullName>
    </submittedName>
</protein>
<organism evidence="12 13">
    <name type="scientific">Saccoglossus kowalevskii</name>
    <name type="common">Acorn worm</name>
    <dbReference type="NCBI Taxonomy" id="10224"/>
    <lineage>
        <taxon>Eukaryota</taxon>
        <taxon>Metazoa</taxon>
        <taxon>Hemichordata</taxon>
        <taxon>Enteropneusta</taxon>
        <taxon>Harrimaniidae</taxon>
        <taxon>Saccoglossus</taxon>
    </lineage>
</organism>
<sequence length="463" mass="52306">MNLNNSSLVGNDTSGLPDLHLPPHNPVALIFICVGAAAGIVFTAGGNVLVLESFRIERRLHKPSNYFLFSLACADLMIGLVSMPLYSVYVTVGYWPLGNLVCDLWLALDYACCTVSVMNLLLISSDRLWSVSRPASYRNKMTLRRATLMIIPTWIIPFVGFFTAVIGWPYFSGITRPAEICQVPYMDDAIFMTVSTVVVYWLPLLVLILIYLQIFRIIQQLAARKRSAKSKQQSCIVRVDNLKPHPASSSSSGVKASNSSSYDMAEDRPHRSDSASCSSKTKFLSPSNTSNDLSMRKGLTEAESFEMEPSEDTSSSGRRTNLEPSTHMAYETSTQIAYNENHNEMDKEQHRLTDSNSKRGRKYRWTNRHKSSKSRQDKTERADKKAMKTLTLILGAFFVTWSPYSTFFIIMGWCAKCIDPGLYSFSYWLCYMNSTLNPLCYAFANELFRVTFIKILTCNRCRN</sequence>
<feature type="transmembrane region" description="Helical" evidence="10">
    <location>
        <begin position="66"/>
        <end position="92"/>
    </location>
</feature>
<dbReference type="SMART" id="SM01381">
    <property type="entry name" value="7TM_GPCR_Srsx"/>
    <property type="match status" value="1"/>
</dbReference>
<dbReference type="InterPro" id="IPR017452">
    <property type="entry name" value="GPCR_Rhodpsn_7TM"/>
</dbReference>
<evidence type="ECO:0000256" key="4">
    <source>
        <dbReference type="ARBA" id="ARBA00022989"/>
    </source>
</evidence>
<dbReference type="InterPro" id="IPR000276">
    <property type="entry name" value="GPCR_Rhodpsn"/>
</dbReference>
<feature type="domain" description="G-protein coupled receptors family 1 profile" evidence="11">
    <location>
        <begin position="46"/>
        <end position="441"/>
    </location>
</feature>
<reference evidence="13" key="1">
    <citation type="submission" date="2025-08" db="UniProtKB">
        <authorList>
            <consortium name="RefSeq"/>
        </authorList>
    </citation>
    <scope>IDENTIFICATION</scope>
    <source>
        <tissue evidence="13">Testes</tissue>
    </source>
</reference>
<dbReference type="PANTHER" id="PTHR24247">
    <property type="entry name" value="5-HYDROXYTRYPTAMINE RECEPTOR"/>
    <property type="match status" value="1"/>
</dbReference>
<feature type="transmembrane region" description="Helical" evidence="10">
    <location>
        <begin position="190"/>
        <end position="215"/>
    </location>
</feature>
<feature type="region of interest" description="Disordered" evidence="9">
    <location>
        <begin position="242"/>
        <end position="327"/>
    </location>
</feature>
<keyword evidence="5" id="KW-0297">G-protein coupled receptor</keyword>
<evidence type="ECO:0000256" key="7">
    <source>
        <dbReference type="ARBA" id="ARBA00023170"/>
    </source>
</evidence>
<evidence type="ECO:0000256" key="1">
    <source>
        <dbReference type="ARBA" id="ARBA00004651"/>
    </source>
</evidence>
<feature type="region of interest" description="Disordered" evidence="9">
    <location>
        <begin position="341"/>
        <end position="382"/>
    </location>
</feature>
<gene>
    <name evidence="13" type="primary">LOC100377950</name>
</gene>
<keyword evidence="8" id="KW-0807">Transducer</keyword>
<dbReference type="Pfam" id="PF00001">
    <property type="entry name" value="7tm_1"/>
    <property type="match status" value="1"/>
</dbReference>
<evidence type="ECO:0000259" key="11">
    <source>
        <dbReference type="PROSITE" id="PS50262"/>
    </source>
</evidence>
<dbReference type="Proteomes" id="UP000694865">
    <property type="component" value="Unplaced"/>
</dbReference>
<feature type="compositionally biased region" description="Low complexity" evidence="9">
    <location>
        <begin position="248"/>
        <end position="261"/>
    </location>
</feature>
<dbReference type="InterPro" id="IPR000995">
    <property type="entry name" value="Musac_Ach_rcpt"/>
</dbReference>
<comment type="subcellular location">
    <subcellularLocation>
        <location evidence="1">Cell membrane</location>
        <topology evidence="1">Multi-pass membrane protein</topology>
    </subcellularLocation>
</comment>
<feature type="transmembrane region" description="Helical" evidence="10">
    <location>
        <begin position="390"/>
        <end position="413"/>
    </location>
</feature>
<dbReference type="SUPFAM" id="SSF81321">
    <property type="entry name" value="Family A G protein-coupled receptor-like"/>
    <property type="match status" value="1"/>
</dbReference>
<feature type="transmembrane region" description="Helical" evidence="10">
    <location>
        <begin position="104"/>
        <end position="125"/>
    </location>
</feature>